<dbReference type="PANTHER" id="PTHR30163:SF8">
    <property type="entry name" value="LYTIC MUREIN TRANSGLYCOSYLASE"/>
    <property type="match status" value="1"/>
</dbReference>
<dbReference type="Gene3D" id="1.10.101.10">
    <property type="entry name" value="PGBD-like superfamily/PGBD"/>
    <property type="match status" value="1"/>
</dbReference>
<sequence length="437" mass="48416">MVFVNEGARWFARRNIRNAPMLHQPASRPVSGSRRATRLFGAPILALALFGVALLAAPSSAQAKSFQSFIEELWPAAHKRGVSRATFNAAFHGVTPDAKVMQSTRRQAEFTETTGAYLARRVSDARIENGRAKAKEWERALDAVERQIGVDRYVVLSIWGNETNFGGYLGGHNVIQALATLTYNGYRADFFRKELINALVILQQGHVKPQDMAGSWAGAMGHTQFMPSSFNAYAIDFTGDGRRDIWTTIPDALGSTAFYLKKRGWRTGETWGYEVTVPRGFDLRQAKKMGKATLAQWSRHGIRRANGQGFPRPSDKAWLHLPAGANGPAFLMLPNFDVIKRYNNSNNYALAVGHLADRIRGGDDFVHPFPVEQKALSEGQRTELQTLLASRGYPVGEIDGVIGMQTREAIHAYQASAGLPSDGHPSEDLIKHLQKRR</sequence>
<dbReference type="PANTHER" id="PTHR30163">
    <property type="entry name" value="MEMBRANE-BOUND LYTIC MUREIN TRANSGLYCOSYLASE B"/>
    <property type="match status" value="1"/>
</dbReference>
<reference evidence="3" key="2">
    <citation type="submission" date="2020-09" db="EMBL/GenBank/DDBJ databases">
        <authorList>
            <person name="Sun Q."/>
            <person name="Sedlacek I."/>
        </authorList>
    </citation>
    <scope>NUCLEOTIDE SEQUENCE</scope>
    <source>
        <strain evidence="3">CCM 7684</strain>
    </source>
</reference>
<dbReference type="GO" id="GO:0009253">
    <property type="term" value="P:peptidoglycan catabolic process"/>
    <property type="evidence" value="ECO:0007669"/>
    <property type="project" value="TreeGrafter"/>
</dbReference>
<dbReference type="InterPro" id="IPR036366">
    <property type="entry name" value="PGBDSf"/>
</dbReference>
<protein>
    <recommendedName>
        <fullName evidence="5">Lytic murein transglycosylase</fullName>
    </recommendedName>
</protein>
<dbReference type="InterPro" id="IPR023346">
    <property type="entry name" value="Lysozyme-like_dom_sf"/>
</dbReference>
<proteinExistence type="predicted"/>
<dbReference type="InterPro" id="IPR043426">
    <property type="entry name" value="MltB-like"/>
</dbReference>
<dbReference type="AlphaFoldDB" id="A0A8J2YMW3"/>
<dbReference type="SUPFAM" id="SSF53955">
    <property type="entry name" value="Lysozyme-like"/>
    <property type="match status" value="1"/>
</dbReference>
<dbReference type="FunFam" id="1.10.8.350:FF:000001">
    <property type="entry name" value="Lytic murein transglycosylase B"/>
    <property type="match status" value="1"/>
</dbReference>
<dbReference type="InterPro" id="IPR036365">
    <property type="entry name" value="PGBD-like_sf"/>
</dbReference>
<dbReference type="Gene3D" id="1.10.8.350">
    <property type="entry name" value="Bacterial muramidase"/>
    <property type="match status" value="1"/>
</dbReference>
<dbReference type="Pfam" id="PF01471">
    <property type="entry name" value="PG_binding_1"/>
    <property type="match status" value="1"/>
</dbReference>
<dbReference type="SUPFAM" id="SSF47090">
    <property type="entry name" value="PGBD-like"/>
    <property type="match status" value="1"/>
</dbReference>
<dbReference type="InterPro" id="IPR002477">
    <property type="entry name" value="Peptidoglycan-bd-like"/>
</dbReference>
<dbReference type="InterPro" id="IPR031304">
    <property type="entry name" value="SLT_2"/>
</dbReference>
<dbReference type="GO" id="GO:0008933">
    <property type="term" value="F:peptidoglycan lytic transglycosylase activity"/>
    <property type="evidence" value="ECO:0007669"/>
    <property type="project" value="TreeGrafter"/>
</dbReference>
<dbReference type="EMBL" id="BMCP01000014">
    <property type="protein sequence ID" value="GGE55763.1"/>
    <property type="molecule type" value="Genomic_DNA"/>
</dbReference>
<evidence type="ECO:0000259" key="1">
    <source>
        <dbReference type="Pfam" id="PF01471"/>
    </source>
</evidence>
<evidence type="ECO:0000313" key="4">
    <source>
        <dbReference type="Proteomes" id="UP000602745"/>
    </source>
</evidence>
<feature type="domain" description="Peptidoglycan binding-like" evidence="1">
    <location>
        <begin position="379"/>
        <end position="432"/>
    </location>
</feature>
<dbReference type="InterPro" id="IPR011970">
    <property type="entry name" value="MltB_2"/>
</dbReference>
<evidence type="ECO:0008006" key="5">
    <source>
        <dbReference type="Google" id="ProtNLM"/>
    </source>
</evidence>
<organism evidence="3 4">
    <name type="scientific">Agaricicola taiwanensis</name>
    <dbReference type="NCBI Taxonomy" id="591372"/>
    <lineage>
        <taxon>Bacteria</taxon>
        <taxon>Pseudomonadati</taxon>
        <taxon>Pseudomonadota</taxon>
        <taxon>Alphaproteobacteria</taxon>
        <taxon>Rhodobacterales</taxon>
        <taxon>Paracoccaceae</taxon>
        <taxon>Agaricicola</taxon>
    </lineage>
</organism>
<keyword evidence="4" id="KW-1185">Reference proteome</keyword>
<name>A0A8J2YMW3_9RHOB</name>
<accession>A0A8J2YMW3</accession>
<dbReference type="NCBIfam" id="TIGR02283">
    <property type="entry name" value="MltB_2"/>
    <property type="match status" value="1"/>
</dbReference>
<evidence type="ECO:0000259" key="2">
    <source>
        <dbReference type="Pfam" id="PF13406"/>
    </source>
</evidence>
<feature type="domain" description="Transglycosylase SLT" evidence="2">
    <location>
        <begin position="65"/>
        <end position="357"/>
    </location>
</feature>
<dbReference type="Gene3D" id="1.10.530.10">
    <property type="match status" value="1"/>
</dbReference>
<dbReference type="CDD" id="cd13399">
    <property type="entry name" value="Slt35-like"/>
    <property type="match status" value="1"/>
</dbReference>
<dbReference type="Pfam" id="PF13406">
    <property type="entry name" value="SLT_2"/>
    <property type="match status" value="1"/>
</dbReference>
<dbReference type="Proteomes" id="UP000602745">
    <property type="component" value="Unassembled WGS sequence"/>
</dbReference>
<reference evidence="3" key="1">
    <citation type="journal article" date="2014" name="Int. J. Syst. Evol. Microbiol.">
        <title>Complete genome sequence of Corynebacterium casei LMG S-19264T (=DSM 44701T), isolated from a smear-ripened cheese.</title>
        <authorList>
            <consortium name="US DOE Joint Genome Institute (JGI-PGF)"/>
            <person name="Walter F."/>
            <person name="Albersmeier A."/>
            <person name="Kalinowski J."/>
            <person name="Ruckert C."/>
        </authorList>
    </citation>
    <scope>NUCLEOTIDE SEQUENCE</scope>
    <source>
        <strain evidence="3">CCM 7684</strain>
    </source>
</reference>
<gene>
    <name evidence="3" type="ORF">GCM10007276_36040</name>
</gene>
<evidence type="ECO:0000313" key="3">
    <source>
        <dbReference type="EMBL" id="GGE55763.1"/>
    </source>
</evidence>
<comment type="caution">
    <text evidence="3">The sequence shown here is derived from an EMBL/GenBank/DDBJ whole genome shotgun (WGS) entry which is preliminary data.</text>
</comment>